<keyword evidence="3" id="KW-1185">Reference proteome</keyword>
<protein>
    <submittedName>
        <fullName evidence="2">Uncharacterized protein</fullName>
    </submittedName>
</protein>
<reference evidence="2 3" key="1">
    <citation type="submission" date="2016-10" db="EMBL/GenBank/DDBJ databases">
        <authorList>
            <person name="de Groot N.N."/>
        </authorList>
    </citation>
    <scope>NUCLEOTIDE SEQUENCE [LARGE SCALE GENOMIC DNA]</scope>
    <source>
        <strain evidence="2 3">AA1</strain>
    </source>
</reference>
<feature type="compositionally biased region" description="Basic and acidic residues" evidence="1">
    <location>
        <begin position="110"/>
        <end position="119"/>
    </location>
</feature>
<organism evidence="2 3">
    <name type="scientific">Desulfoluna spongiiphila</name>
    <dbReference type="NCBI Taxonomy" id="419481"/>
    <lineage>
        <taxon>Bacteria</taxon>
        <taxon>Pseudomonadati</taxon>
        <taxon>Thermodesulfobacteriota</taxon>
        <taxon>Desulfobacteria</taxon>
        <taxon>Desulfobacterales</taxon>
        <taxon>Desulfolunaceae</taxon>
        <taxon>Desulfoluna</taxon>
    </lineage>
</organism>
<evidence type="ECO:0000256" key="1">
    <source>
        <dbReference type="SAM" id="MobiDB-lite"/>
    </source>
</evidence>
<evidence type="ECO:0000313" key="3">
    <source>
        <dbReference type="Proteomes" id="UP000198870"/>
    </source>
</evidence>
<gene>
    <name evidence="2" type="ORF">SAMN05216233_112120</name>
</gene>
<feature type="region of interest" description="Disordered" evidence="1">
    <location>
        <begin position="110"/>
        <end position="131"/>
    </location>
</feature>
<dbReference type="AlphaFoldDB" id="A0A1G5H4Y6"/>
<dbReference type="EMBL" id="FMUX01000012">
    <property type="protein sequence ID" value="SCY58589.1"/>
    <property type="molecule type" value="Genomic_DNA"/>
</dbReference>
<dbReference type="OrthoDB" id="5422774at2"/>
<dbReference type="RefSeq" id="WP_092212030.1">
    <property type="nucleotide sequence ID" value="NZ_FMUX01000012.1"/>
</dbReference>
<accession>A0A1G5H4Y6</accession>
<evidence type="ECO:0000313" key="2">
    <source>
        <dbReference type="EMBL" id="SCY58589.1"/>
    </source>
</evidence>
<proteinExistence type="predicted"/>
<sequence length="131" mass="14532">MDKKPTYDELAARIEKLEGMLEDEGRVVQWEILGHLAEAWDRDGPPGIVENRDLAAVLHLGTGAVAVALKTLSTLGITDHDTMGYASYLTQEGYDIAKRQIRTVPLEEQVEKAKGERVKGTWGKKRRSKGS</sequence>
<dbReference type="Proteomes" id="UP000198870">
    <property type="component" value="Unassembled WGS sequence"/>
</dbReference>
<name>A0A1G5H4Y6_9BACT</name>
<feature type="compositionally biased region" description="Basic residues" evidence="1">
    <location>
        <begin position="122"/>
        <end position="131"/>
    </location>
</feature>